<dbReference type="EMBL" id="CP001791">
    <property type="protein sequence ID" value="ADI00258.1"/>
    <property type="molecule type" value="Genomic_DNA"/>
</dbReference>
<keyword evidence="7 8" id="KW-0472">Membrane</keyword>
<keyword evidence="4" id="KW-1003">Cell membrane</keyword>
<dbReference type="CDD" id="cd13138">
    <property type="entry name" value="MATE_yoeA_like"/>
    <property type="match status" value="1"/>
</dbReference>
<dbReference type="KEGG" id="bse:Bsel_2765"/>
<keyword evidence="10" id="KW-1185">Reference proteome</keyword>
<dbReference type="HOGENOM" id="CLU_012893_5_0_9"/>
<feature type="transmembrane region" description="Helical" evidence="8">
    <location>
        <begin position="136"/>
        <end position="158"/>
    </location>
</feature>
<comment type="similarity">
    <text evidence="2">Belongs to the multi antimicrobial extrusion (MATE) (TC 2.A.66.1) family.</text>
</comment>
<feature type="transmembrane region" description="Helical" evidence="8">
    <location>
        <begin position="170"/>
        <end position="189"/>
    </location>
</feature>
<feature type="transmembrane region" description="Helical" evidence="8">
    <location>
        <begin position="356"/>
        <end position="377"/>
    </location>
</feature>
<dbReference type="InterPro" id="IPR048279">
    <property type="entry name" value="MdtK-like"/>
</dbReference>
<sequence>MAAKSYDFTEGSILKKMILFSSPIFLTNLLQTSYQIVDSLWVGNLLGANALGAISISGVVVFTILSFIIGLNTSALTILSQYKGAKDDGGLKQALNAFVVAMGVLTAIVGIVGFIFSEQILLFMGTPDDILPLASLYLRINFAGVLFLFGYNFIATVLRSLGDSKTPLRFVTMALLLNTVLDPLFIHVFDLGIAGAAYATIVSQGAAFLYGLQYSIRRAGVPFTIPHMPEVKLLKKIFKLGLPSGMSMVVISAGALAIMTVVTSFGENTVAGFGVAQRLDSLIMIPALTLGSAINAMAGQNIGAGKWERVTEITKSGLLLIAVVSLTMSTLVFFNAGSIIRLFVQDEETVAFGEMYVRTVAYFYPFLGINFVVNGVVRAAGAMFQVFILNIISFWLLRFPLTWLFASLYGEAGIGIGMAVSLVLSSLFAIGYYRFGKWREIKVLDD</sequence>
<feature type="transmembrane region" description="Helical" evidence="8">
    <location>
        <begin position="318"/>
        <end position="344"/>
    </location>
</feature>
<evidence type="ECO:0000256" key="1">
    <source>
        <dbReference type="ARBA" id="ARBA00004651"/>
    </source>
</evidence>
<reference evidence="9" key="1">
    <citation type="submission" date="2009-10" db="EMBL/GenBank/DDBJ databases">
        <title>Complete sequence of Bacillus selenitireducens MLS10.</title>
        <authorList>
            <consortium name="US DOE Joint Genome Institute"/>
            <person name="Lucas S."/>
            <person name="Copeland A."/>
            <person name="Lapidus A."/>
            <person name="Glavina del Rio T."/>
            <person name="Dalin E."/>
            <person name="Tice H."/>
            <person name="Bruce D."/>
            <person name="Goodwin L."/>
            <person name="Pitluck S."/>
            <person name="Sims D."/>
            <person name="Brettin T."/>
            <person name="Detter J.C."/>
            <person name="Han C."/>
            <person name="Larimer F."/>
            <person name="Land M."/>
            <person name="Hauser L."/>
            <person name="Kyrpides N."/>
            <person name="Ovchinnikova G."/>
            <person name="Stolz J."/>
        </authorList>
    </citation>
    <scope>NUCLEOTIDE SEQUENCE [LARGE SCALE GENOMIC DNA]</scope>
    <source>
        <strain evidence="9">MLS10</strain>
    </source>
</reference>
<organism evidence="9 10">
    <name type="scientific">Bacillus selenitireducens (strain ATCC 700615 / DSM 15326 / MLS10)</name>
    <dbReference type="NCBI Taxonomy" id="439292"/>
    <lineage>
        <taxon>Bacteria</taxon>
        <taxon>Bacillati</taxon>
        <taxon>Bacillota</taxon>
        <taxon>Bacilli</taxon>
        <taxon>Bacillales</taxon>
        <taxon>Bacillaceae</taxon>
        <taxon>Salisediminibacterium</taxon>
    </lineage>
</organism>
<name>D6XYI9_BACIE</name>
<dbReference type="AlphaFoldDB" id="D6XYI9"/>
<dbReference type="Pfam" id="PF01554">
    <property type="entry name" value="MatE"/>
    <property type="match status" value="2"/>
</dbReference>
<accession>D6XYI9</accession>
<evidence type="ECO:0000256" key="4">
    <source>
        <dbReference type="ARBA" id="ARBA00022475"/>
    </source>
</evidence>
<dbReference type="InterPro" id="IPR052031">
    <property type="entry name" value="Membrane_Transporter-Flippase"/>
</dbReference>
<evidence type="ECO:0000256" key="5">
    <source>
        <dbReference type="ARBA" id="ARBA00022692"/>
    </source>
</evidence>
<dbReference type="PANTHER" id="PTHR43549:SF3">
    <property type="entry name" value="MULTIDRUG RESISTANCE PROTEIN YPNP-RELATED"/>
    <property type="match status" value="1"/>
</dbReference>
<evidence type="ECO:0000256" key="7">
    <source>
        <dbReference type="ARBA" id="ARBA00023136"/>
    </source>
</evidence>
<dbReference type="RefSeq" id="WP_013173672.1">
    <property type="nucleotide sequence ID" value="NC_014219.1"/>
</dbReference>
<feature type="transmembrane region" description="Helical" evidence="8">
    <location>
        <begin position="384"/>
        <end position="406"/>
    </location>
</feature>
<evidence type="ECO:0000256" key="2">
    <source>
        <dbReference type="ARBA" id="ARBA00010199"/>
    </source>
</evidence>
<feature type="transmembrane region" description="Helical" evidence="8">
    <location>
        <begin position="237"/>
        <end position="261"/>
    </location>
</feature>
<dbReference type="eggNOG" id="COG0534">
    <property type="taxonomic scope" value="Bacteria"/>
</dbReference>
<evidence type="ECO:0000313" key="10">
    <source>
        <dbReference type="Proteomes" id="UP000000271"/>
    </source>
</evidence>
<keyword evidence="5 8" id="KW-0812">Transmembrane</keyword>
<dbReference type="PIRSF" id="PIRSF006603">
    <property type="entry name" value="DinF"/>
    <property type="match status" value="1"/>
</dbReference>
<feature type="transmembrane region" description="Helical" evidence="8">
    <location>
        <begin position="195"/>
        <end position="216"/>
    </location>
</feature>
<keyword evidence="3" id="KW-0813">Transport</keyword>
<dbReference type="STRING" id="439292.Bsel_2765"/>
<protein>
    <submittedName>
        <fullName evidence="9">MATE efflux family protein</fullName>
    </submittedName>
</protein>
<feature type="transmembrane region" description="Helical" evidence="8">
    <location>
        <begin position="94"/>
        <end position="116"/>
    </location>
</feature>
<dbReference type="OrthoDB" id="9776324at2"/>
<feature type="transmembrane region" description="Helical" evidence="8">
    <location>
        <begin position="412"/>
        <end position="433"/>
    </location>
</feature>
<dbReference type="GO" id="GO:0042910">
    <property type="term" value="F:xenobiotic transmembrane transporter activity"/>
    <property type="evidence" value="ECO:0007669"/>
    <property type="project" value="InterPro"/>
</dbReference>
<dbReference type="PANTHER" id="PTHR43549">
    <property type="entry name" value="MULTIDRUG RESISTANCE PROTEIN YPNP-RELATED"/>
    <property type="match status" value="1"/>
</dbReference>
<feature type="transmembrane region" description="Helical" evidence="8">
    <location>
        <begin position="281"/>
        <end position="298"/>
    </location>
</feature>
<dbReference type="InterPro" id="IPR002528">
    <property type="entry name" value="MATE_fam"/>
</dbReference>
<proteinExistence type="inferred from homology"/>
<evidence type="ECO:0000256" key="8">
    <source>
        <dbReference type="SAM" id="Phobius"/>
    </source>
</evidence>
<dbReference type="NCBIfam" id="TIGR00797">
    <property type="entry name" value="matE"/>
    <property type="match status" value="1"/>
</dbReference>
<gene>
    <name evidence="9" type="ordered locus">Bsel_2765</name>
</gene>
<feature type="transmembrane region" description="Helical" evidence="8">
    <location>
        <begin position="50"/>
        <end position="73"/>
    </location>
</feature>
<evidence type="ECO:0000256" key="6">
    <source>
        <dbReference type="ARBA" id="ARBA00022989"/>
    </source>
</evidence>
<comment type="subcellular location">
    <subcellularLocation>
        <location evidence="1">Cell membrane</location>
        <topology evidence="1">Multi-pass membrane protein</topology>
    </subcellularLocation>
</comment>
<dbReference type="Proteomes" id="UP000000271">
    <property type="component" value="Chromosome"/>
</dbReference>
<dbReference type="GO" id="GO:0005886">
    <property type="term" value="C:plasma membrane"/>
    <property type="evidence" value="ECO:0007669"/>
    <property type="project" value="UniProtKB-SubCell"/>
</dbReference>
<dbReference type="GO" id="GO:0015297">
    <property type="term" value="F:antiporter activity"/>
    <property type="evidence" value="ECO:0007669"/>
    <property type="project" value="InterPro"/>
</dbReference>
<keyword evidence="6 8" id="KW-1133">Transmembrane helix</keyword>
<evidence type="ECO:0000313" key="9">
    <source>
        <dbReference type="EMBL" id="ADI00258.1"/>
    </source>
</evidence>
<evidence type="ECO:0000256" key="3">
    <source>
        <dbReference type="ARBA" id="ARBA00022448"/>
    </source>
</evidence>
<feature type="transmembrane region" description="Helical" evidence="8">
    <location>
        <begin position="12"/>
        <end position="30"/>
    </location>
</feature>